<accession>A0A8B8PN75</accession>
<gene>
    <name evidence="17" type="primary">LOC115744562</name>
</gene>
<evidence type="ECO:0000313" key="16">
    <source>
        <dbReference type="Proteomes" id="UP000827889"/>
    </source>
</evidence>
<comment type="catalytic activity">
    <reaction evidence="11">
        <text>L-seryl-[protein] + ATP = O-phospho-L-seryl-[protein] + ADP + H(+)</text>
        <dbReference type="Rhea" id="RHEA:17989"/>
        <dbReference type="Rhea" id="RHEA-COMP:9863"/>
        <dbReference type="Rhea" id="RHEA-COMP:11604"/>
        <dbReference type="ChEBI" id="CHEBI:15378"/>
        <dbReference type="ChEBI" id="CHEBI:29999"/>
        <dbReference type="ChEBI" id="CHEBI:30616"/>
        <dbReference type="ChEBI" id="CHEBI:83421"/>
        <dbReference type="ChEBI" id="CHEBI:456216"/>
        <dbReference type="EC" id="2.7.11.1"/>
    </reaction>
</comment>
<dbReference type="AlphaFoldDB" id="A0A8B8PN75"/>
<reference evidence="17" key="1">
    <citation type="submission" date="2025-08" db="UniProtKB">
        <authorList>
            <consortium name="RefSeq"/>
        </authorList>
    </citation>
    <scope>IDENTIFICATION</scope>
    <source>
        <tissue evidence="17">Leaf</tissue>
    </source>
</reference>
<dbReference type="GO" id="GO:0007165">
    <property type="term" value="P:signal transduction"/>
    <property type="evidence" value="ECO:0007669"/>
    <property type="project" value="InterPro"/>
</dbReference>
<dbReference type="Pfam" id="PF03822">
    <property type="entry name" value="NAF"/>
    <property type="match status" value="1"/>
</dbReference>
<dbReference type="PROSITE" id="PS00107">
    <property type="entry name" value="PROTEIN_KINASE_ATP"/>
    <property type="match status" value="1"/>
</dbReference>
<dbReference type="PROSITE" id="PS50011">
    <property type="entry name" value="PROTEIN_KINASE_DOM"/>
    <property type="match status" value="1"/>
</dbReference>
<evidence type="ECO:0000256" key="5">
    <source>
        <dbReference type="ARBA" id="ARBA00022679"/>
    </source>
</evidence>
<organism evidence="16 17">
    <name type="scientific">Rhodamnia argentea</name>
    <dbReference type="NCBI Taxonomy" id="178133"/>
    <lineage>
        <taxon>Eukaryota</taxon>
        <taxon>Viridiplantae</taxon>
        <taxon>Streptophyta</taxon>
        <taxon>Embryophyta</taxon>
        <taxon>Tracheophyta</taxon>
        <taxon>Spermatophyta</taxon>
        <taxon>Magnoliopsida</taxon>
        <taxon>eudicotyledons</taxon>
        <taxon>Gunneridae</taxon>
        <taxon>Pentapetalae</taxon>
        <taxon>rosids</taxon>
        <taxon>malvids</taxon>
        <taxon>Myrtales</taxon>
        <taxon>Myrtaceae</taxon>
        <taxon>Myrtoideae</taxon>
        <taxon>Myrteae</taxon>
        <taxon>Australasian group</taxon>
        <taxon>Rhodamnia</taxon>
    </lineage>
</organism>
<dbReference type="SMART" id="SM00220">
    <property type="entry name" value="S_TKc"/>
    <property type="match status" value="1"/>
</dbReference>
<dbReference type="GeneID" id="115744562"/>
<dbReference type="SUPFAM" id="SSF56112">
    <property type="entry name" value="Protein kinase-like (PK-like)"/>
    <property type="match status" value="1"/>
</dbReference>
<dbReference type="PANTHER" id="PTHR43895">
    <property type="entry name" value="CALCIUM/CALMODULIN-DEPENDENT PROTEIN KINASE KINASE-RELATED"/>
    <property type="match status" value="1"/>
</dbReference>
<evidence type="ECO:0000259" key="14">
    <source>
        <dbReference type="PROSITE" id="PS50011"/>
    </source>
</evidence>
<evidence type="ECO:0000256" key="3">
    <source>
        <dbReference type="ARBA" id="ARBA00012513"/>
    </source>
</evidence>
<feature type="domain" description="Protein kinase" evidence="14">
    <location>
        <begin position="31"/>
        <end position="283"/>
    </location>
</feature>
<evidence type="ECO:0000256" key="12">
    <source>
        <dbReference type="PROSITE-ProRule" id="PRU10141"/>
    </source>
</evidence>
<evidence type="ECO:0000256" key="7">
    <source>
        <dbReference type="ARBA" id="ARBA00022777"/>
    </source>
</evidence>
<dbReference type="PROSITE" id="PS50816">
    <property type="entry name" value="NAF"/>
    <property type="match status" value="1"/>
</dbReference>
<dbReference type="PROSITE" id="PS00108">
    <property type="entry name" value="PROTEIN_KINASE_ST"/>
    <property type="match status" value="1"/>
</dbReference>
<dbReference type="FunFam" id="1.10.510.10:FF:000279">
    <property type="entry name" value="Non-specific serine/threonine protein kinase"/>
    <property type="match status" value="1"/>
</dbReference>
<dbReference type="InterPro" id="IPR000719">
    <property type="entry name" value="Prot_kinase_dom"/>
</dbReference>
<comment type="similarity">
    <text evidence="2">Belongs to the protein kinase superfamily. CAMK Ser/Thr protein kinase family. SNF1 subfamily.</text>
</comment>
<dbReference type="InterPro" id="IPR018451">
    <property type="entry name" value="NAF/FISL_domain"/>
</dbReference>
<evidence type="ECO:0000256" key="4">
    <source>
        <dbReference type="ARBA" id="ARBA00022527"/>
    </source>
</evidence>
<dbReference type="Gene3D" id="1.10.510.10">
    <property type="entry name" value="Transferase(Phosphotransferase) domain 1"/>
    <property type="match status" value="1"/>
</dbReference>
<feature type="binding site" evidence="12">
    <location>
        <position position="69"/>
    </location>
    <ligand>
        <name>ATP</name>
        <dbReference type="ChEBI" id="CHEBI:30616"/>
    </ligand>
</feature>
<evidence type="ECO:0000256" key="6">
    <source>
        <dbReference type="ARBA" id="ARBA00022741"/>
    </source>
</evidence>
<keyword evidence="6 12" id="KW-0547">Nucleotide-binding</keyword>
<keyword evidence="4 13" id="KW-0723">Serine/threonine-protein kinase</keyword>
<dbReference type="RefSeq" id="XP_030535658.1">
    <property type="nucleotide sequence ID" value="XM_030679798.2"/>
</dbReference>
<sequence>MSGRRTRKEETDCSSSCVEAKMGPGNNIGKYQFSRVIGEGTFAKVKLAVDSTNGQYVAIKIIDKQMVMKSNLKHQVRREIKTMKLLHHPNIVRIHEVIGTKTKIYIVMEYVSGGQLSDKLAYSKKLDECEARKLFQQLIDAVDYCHSRDVCHRDLKPENLLLDSKGNLKISDFGLSALQKPGDLLSTACGSPSYVAPELLIKTGYDGAPADIWSCGVILFELLSGILPFDDRNLINLYKKIYRAEYTFPPWFTEGQRKIISRILEPNPKKRIAVPEIIEDEWFQKDYEPAYGYECDEQIHLDDVNAAFDYSEENDGQKKIPKSSSFINAFQLIAMSHDLDLSGLFEAQDEDKHKTMLISKHTVDDTFKKIEAAAADLSLAVEMSNNKVKMHLVQKTTRSSRSYFNLSAEVIEVAPIYCVIEISKSSGELGDYKKFCQSLSSLLAEKSGSSSQSHAMDLFNIDSKGVEQARCYQEEAKSAANDLRGYSSS</sequence>
<dbReference type="EC" id="2.7.11.1" evidence="3"/>
<keyword evidence="9" id="KW-0464">Manganese</keyword>
<comment type="cofactor">
    <cofactor evidence="1">
        <name>Mn(2+)</name>
        <dbReference type="ChEBI" id="CHEBI:29035"/>
    </cofactor>
</comment>
<evidence type="ECO:0000313" key="17">
    <source>
        <dbReference type="RefSeq" id="XP_030535658.1"/>
    </source>
</evidence>
<dbReference type="InterPro" id="IPR017441">
    <property type="entry name" value="Protein_kinase_ATP_BS"/>
</dbReference>
<dbReference type="GO" id="GO:0004674">
    <property type="term" value="F:protein serine/threonine kinase activity"/>
    <property type="evidence" value="ECO:0007669"/>
    <property type="project" value="UniProtKB-KW"/>
</dbReference>
<keyword evidence="8 12" id="KW-0067">ATP-binding</keyword>
<evidence type="ECO:0000256" key="10">
    <source>
        <dbReference type="ARBA" id="ARBA00047899"/>
    </source>
</evidence>
<evidence type="ECO:0000256" key="2">
    <source>
        <dbReference type="ARBA" id="ARBA00006234"/>
    </source>
</evidence>
<dbReference type="Gene3D" id="3.30.310.80">
    <property type="entry name" value="Kinase associated domain 1, KA1"/>
    <property type="match status" value="1"/>
</dbReference>
<comment type="catalytic activity">
    <reaction evidence="10">
        <text>L-threonyl-[protein] + ATP = O-phospho-L-threonyl-[protein] + ADP + H(+)</text>
        <dbReference type="Rhea" id="RHEA:46608"/>
        <dbReference type="Rhea" id="RHEA-COMP:11060"/>
        <dbReference type="Rhea" id="RHEA-COMP:11605"/>
        <dbReference type="ChEBI" id="CHEBI:15378"/>
        <dbReference type="ChEBI" id="CHEBI:30013"/>
        <dbReference type="ChEBI" id="CHEBI:30616"/>
        <dbReference type="ChEBI" id="CHEBI:61977"/>
        <dbReference type="ChEBI" id="CHEBI:456216"/>
        <dbReference type="EC" id="2.7.11.1"/>
    </reaction>
</comment>
<dbReference type="InterPro" id="IPR004041">
    <property type="entry name" value="NAF_dom"/>
</dbReference>
<evidence type="ECO:0000256" key="9">
    <source>
        <dbReference type="ARBA" id="ARBA00023211"/>
    </source>
</evidence>
<dbReference type="KEGG" id="rarg:115744562"/>
<keyword evidence="5" id="KW-0808">Transferase</keyword>
<feature type="domain" description="NAF" evidence="15">
    <location>
        <begin position="322"/>
        <end position="346"/>
    </location>
</feature>
<dbReference type="CDD" id="cd12195">
    <property type="entry name" value="CIPK_C"/>
    <property type="match status" value="1"/>
</dbReference>
<keyword evidence="16" id="KW-1185">Reference proteome</keyword>
<dbReference type="FunFam" id="3.30.310.80:FF:000005">
    <property type="entry name" value="Non-specific serine/threonine protein kinase"/>
    <property type="match status" value="1"/>
</dbReference>
<dbReference type="Pfam" id="PF00069">
    <property type="entry name" value="Pkinase"/>
    <property type="match status" value="1"/>
</dbReference>
<dbReference type="OrthoDB" id="193931at2759"/>
<dbReference type="InterPro" id="IPR008271">
    <property type="entry name" value="Ser/Thr_kinase_AS"/>
</dbReference>
<evidence type="ECO:0000256" key="13">
    <source>
        <dbReference type="RuleBase" id="RU000304"/>
    </source>
</evidence>
<evidence type="ECO:0000256" key="11">
    <source>
        <dbReference type="ARBA" id="ARBA00048679"/>
    </source>
</evidence>
<evidence type="ECO:0000256" key="1">
    <source>
        <dbReference type="ARBA" id="ARBA00001936"/>
    </source>
</evidence>
<dbReference type="GO" id="GO:0005524">
    <property type="term" value="F:ATP binding"/>
    <property type="evidence" value="ECO:0007669"/>
    <property type="project" value="UniProtKB-UniRule"/>
</dbReference>
<dbReference type="Gene3D" id="3.30.200.20">
    <property type="entry name" value="Phosphorylase Kinase, domain 1"/>
    <property type="match status" value="1"/>
</dbReference>
<evidence type="ECO:0000259" key="15">
    <source>
        <dbReference type="PROSITE" id="PS50816"/>
    </source>
</evidence>
<evidence type="ECO:0000256" key="8">
    <source>
        <dbReference type="ARBA" id="ARBA00022840"/>
    </source>
</evidence>
<dbReference type="PANTHER" id="PTHR43895:SF123">
    <property type="entry name" value="NON-SPECIFIC SERINE_THREONINE PROTEIN KINASE"/>
    <property type="match status" value="1"/>
</dbReference>
<dbReference type="Proteomes" id="UP000827889">
    <property type="component" value="Chromosome 4"/>
</dbReference>
<proteinExistence type="inferred from homology"/>
<name>A0A8B8PN75_9MYRT</name>
<keyword evidence="7" id="KW-0418">Kinase</keyword>
<protein>
    <recommendedName>
        <fullName evidence="3">non-specific serine/threonine protein kinase</fullName>
        <ecNumber evidence="3">2.7.11.1</ecNumber>
    </recommendedName>
</protein>
<dbReference type="FunFam" id="3.30.200.20:FF:000096">
    <property type="entry name" value="Non-specific serine/threonine protein kinase"/>
    <property type="match status" value="1"/>
</dbReference>
<dbReference type="InterPro" id="IPR011009">
    <property type="entry name" value="Kinase-like_dom_sf"/>
</dbReference>